<dbReference type="InterPro" id="IPR005000">
    <property type="entry name" value="Aldolase/citrate-lyase_domain"/>
</dbReference>
<dbReference type="InterPro" id="IPR040442">
    <property type="entry name" value="Pyrv_kinase-like_dom_sf"/>
</dbReference>
<keyword evidence="6" id="KW-1185">Reference proteome</keyword>
<dbReference type="AlphaFoldDB" id="A0A8S0WY61"/>
<comment type="similarity">
    <text evidence="1">Belongs to the HpcH/HpaI aldolase family.</text>
</comment>
<comment type="caution">
    <text evidence="5">The sequence shown here is derived from an EMBL/GenBank/DDBJ whole genome shotgun (WGS) entry which is preliminary data.</text>
</comment>
<evidence type="ECO:0000313" key="5">
    <source>
        <dbReference type="EMBL" id="CAA7268666.1"/>
    </source>
</evidence>
<dbReference type="GO" id="GO:0046872">
    <property type="term" value="F:metal ion binding"/>
    <property type="evidence" value="ECO:0007669"/>
    <property type="project" value="UniProtKB-KW"/>
</dbReference>
<dbReference type="InterPro" id="IPR015813">
    <property type="entry name" value="Pyrv/PenolPyrv_kinase-like_dom"/>
</dbReference>
<gene>
    <name evidence="5" type="ORF">AAE3_LOCUS10804</name>
</gene>
<proteinExistence type="inferred from homology"/>
<evidence type="ECO:0000313" key="6">
    <source>
        <dbReference type="Proteomes" id="UP000467700"/>
    </source>
</evidence>
<dbReference type="EMBL" id="CACVBS010000068">
    <property type="protein sequence ID" value="CAA7268666.1"/>
    <property type="molecule type" value="Genomic_DNA"/>
</dbReference>
<name>A0A8S0WY61_CYCAE</name>
<dbReference type="PANTHER" id="PTHR30502:SF0">
    <property type="entry name" value="PHOSPHOENOLPYRUVATE CARBOXYLASE FAMILY PROTEIN"/>
    <property type="match status" value="1"/>
</dbReference>
<dbReference type="SUPFAM" id="SSF51621">
    <property type="entry name" value="Phosphoenolpyruvate/pyruvate domain"/>
    <property type="match status" value="1"/>
</dbReference>
<dbReference type="GO" id="GO:0005737">
    <property type="term" value="C:cytoplasm"/>
    <property type="evidence" value="ECO:0007669"/>
    <property type="project" value="TreeGrafter"/>
</dbReference>
<dbReference type="OrthoDB" id="1621678at2759"/>
<evidence type="ECO:0000256" key="3">
    <source>
        <dbReference type="ARBA" id="ARBA00023239"/>
    </source>
</evidence>
<feature type="domain" description="HpcH/HpaI aldolase/citrate lyase" evidence="4">
    <location>
        <begin position="40"/>
        <end position="280"/>
    </location>
</feature>
<protein>
    <recommendedName>
        <fullName evidence="4">HpcH/HpaI aldolase/citrate lyase domain-containing protein</fullName>
    </recommendedName>
</protein>
<sequence length="294" mass="31006">MLSHALLNAFKTKSPALGAWLTLPGTFHARTVAQASPHLSWIVVDCEHGMIPLVPSASESVSALQNARPANSNGGGLTTIVRIPATGVTASSSWQIKHALDGGAHGVLVPLVSTAEKAKEVVSDCRFPPLGRRGFGSPFTHGMWGVSAADYLKAANDTILVMVQIENKEAVENVSEIAAVDGIASVACASGRLIQRAVTDWNFQDVLFIGPYDLSISLGYPTPNPDPHPDVEQVIQKILHAAHAKNKKCAIFCTSGEQAALRVKEGFDMINVTSDTGAMSEAISKHVSAALNKA</sequence>
<evidence type="ECO:0000256" key="1">
    <source>
        <dbReference type="ARBA" id="ARBA00005568"/>
    </source>
</evidence>
<evidence type="ECO:0000259" key="4">
    <source>
        <dbReference type="Pfam" id="PF03328"/>
    </source>
</evidence>
<organism evidence="5 6">
    <name type="scientific">Cyclocybe aegerita</name>
    <name type="common">Black poplar mushroom</name>
    <name type="synonym">Agrocybe aegerita</name>
    <dbReference type="NCBI Taxonomy" id="1973307"/>
    <lineage>
        <taxon>Eukaryota</taxon>
        <taxon>Fungi</taxon>
        <taxon>Dikarya</taxon>
        <taxon>Basidiomycota</taxon>
        <taxon>Agaricomycotina</taxon>
        <taxon>Agaricomycetes</taxon>
        <taxon>Agaricomycetidae</taxon>
        <taxon>Agaricales</taxon>
        <taxon>Agaricineae</taxon>
        <taxon>Bolbitiaceae</taxon>
        <taxon>Cyclocybe</taxon>
    </lineage>
</organism>
<accession>A0A8S0WY61</accession>
<dbReference type="Pfam" id="PF03328">
    <property type="entry name" value="HpcH_HpaI"/>
    <property type="match status" value="1"/>
</dbReference>
<dbReference type="GO" id="GO:0016832">
    <property type="term" value="F:aldehyde-lyase activity"/>
    <property type="evidence" value="ECO:0007669"/>
    <property type="project" value="TreeGrafter"/>
</dbReference>
<reference evidence="5 6" key="1">
    <citation type="submission" date="2020-01" db="EMBL/GenBank/DDBJ databases">
        <authorList>
            <person name="Gupta K D."/>
        </authorList>
    </citation>
    <scope>NUCLEOTIDE SEQUENCE [LARGE SCALE GENOMIC DNA]</scope>
</reference>
<dbReference type="Proteomes" id="UP000467700">
    <property type="component" value="Unassembled WGS sequence"/>
</dbReference>
<dbReference type="InterPro" id="IPR050251">
    <property type="entry name" value="HpcH-HpaI_aldolase"/>
</dbReference>
<keyword evidence="2" id="KW-0479">Metal-binding</keyword>
<keyword evidence="3" id="KW-0456">Lyase</keyword>
<evidence type="ECO:0000256" key="2">
    <source>
        <dbReference type="ARBA" id="ARBA00022723"/>
    </source>
</evidence>
<dbReference type="Gene3D" id="3.20.20.60">
    <property type="entry name" value="Phosphoenolpyruvate-binding domains"/>
    <property type="match status" value="1"/>
</dbReference>
<dbReference type="PANTHER" id="PTHR30502">
    <property type="entry name" value="2-KETO-3-DEOXY-L-RHAMNONATE ALDOLASE"/>
    <property type="match status" value="1"/>
</dbReference>